<keyword evidence="8 12" id="KW-0406">Ion transport</keyword>
<keyword evidence="4 12" id="KW-0894">Sodium channel</keyword>
<sequence length="422" mass="49572">MAPQEYQWFPDFLQFFSQNTTIHGLNFIGNRRIYKAERIFWLLTVTVAFGIISYLVKSNWEHYNANPTMVTIKKDFRNWENPFPAATACFVDKVDKEKATEYIRKKWRINETDNKFEYYMNYVKAVSNLTYTTFNLLEPYEHDLTLNDVDMVDLVTQVHPKLSGTLVTFHTRVKTDWEIILTELGLCFTVNSGFSALLSPNYTSSKNLILGMKKENLKCHYLNGLCYARYDSEPDKSLQYYIHSHLDVIHTTSEAPFLVGNSEEFEINFKLSETYSSPNIRYLSPQQRRCRFDDEPLTKNVPVYSKSICYMECRYKMAIKMCGCKPYFYKFIGGKVCDIQGLLCLSSLAHIFNQSFEYFDCICPQPCNLMVYLKETPHLTKWEMGFFGERITFRWGLLPPTTKYHRKILFGFQDFTGTLFIP</sequence>
<keyword evidence="11 12" id="KW-0407">Ion channel</keyword>
<dbReference type="OrthoDB" id="5874059at2759"/>
<protein>
    <submittedName>
        <fullName evidence="14">Uncharacterized protein</fullName>
    </submittedName>
</protein>
<comment type="caution">
    <text evidence="14">The sequence shown here is derived from an EMBL/GenBank/DDBJ whole genome shotgun (WGS) entry which is preliminary data.</text>
</comment>
<proteinExistence type="inferred from homology"/>
<dbReference type="PANTHER" id="PTHR11690:SF240">
    <property type="entry name" value="PICKPOCKET 25-RELATED"/>
    <property type="match status" value="1"/>
</dbReference>
<keyword evidence="9 13" id="KW-0472">Membrane</keyword>
<dbReference type="GO" id="GO:0015280">
    <property type="term" value="F:ligand-gated sodium channel activity"/>
    <property type="evidence" value="ECO:0007669"/>
    <property type="project" value="TreeGrafter"/>
</dbReference>
<dbReference type="EMBL" id="JAACXV010014491">
    <property type="protein sequence ID" value="KAF7266909.1"/>
    <property type="molecule type" value="Genomic_DNA"/>
</dbReference>
<evidence type="ECO:0000256" key="6">
    <source>
        <dbReference type="ARBA" id="ARBA00022989"/>
    </source>
</evidence>
<dbReference type="GO" id="GO:0005886">
    <property type="term" value="C:plasma membrane"/>
    <property type="evidence" value="ECO:0007669"/>
    <property type="project" value="TreeGrafter"/>
</dbReference>
<evidence type="ECO:0000256" key="5">
    <source>
        <dbReference type="ARBA" id="ARBA00022692"/>
    </source>
</evidence>
<evidence type="ECO:0000256" key="1">
    <source>
        <dbReference type="ARBA" id="ARBA00004141"/>
    </source>
</evidence>
<evidence type="ECO:0000256" key="9">
    <source>
        <dbReference type="ARBA" id="ARBA00023136"/>
    </source>
</evidence>
<evidence type="ECO:0000313" key="15">
    <source>
        <dbReference type="Proteomes" id="UP000625711"/>
    </source>
</evidence>
<dbReference type="Gene3D" id="1.10.287.820">
    <property type="entry name" value="Acid-sensing ion channel domain"/>
    <property type="match status" value="1"/>
</dbReference>
<evidence type="ECO:0000313" key="14">
    <source>
        <dbReference type="EMBL" id="KAF7266909.1"/>
    </source>
</evidence>
<comment type="subcellular location">
    <subcellularLocation>
        <location evidence="1">Membrane</location>
        <topology evidence="1">Multi-pass membrane protein</topology>
    </subcellularLocation>
</comment>
<dbReference type="AlphaFoldDB" id="A0A834M6K8"/>
<evidence type="ECO:0000256" key="8">
    <source>
        <dbReference type="ARBA" id="ARBA00023065"/>
    </source>
</evidence>
<evidence type="ECO:0000256" key="10">
    <source>
        <dbReference type="ARBA" id="ARBA00023201"/>
    </source>
</evidence>
<evidence type="ECO:0000256" key="4">
    <source>
        <dbReference type="ARBA" id="ARBA00022461"/>
    </source>
</evidence>
<keyword evidence="3 12" id="KW-0813">Transport</keyword>
<comment type="similarity">
    <text evidence="2 12">Belongs to the amiloride-sensitive sodium channel (TC 1.A.6) family.</text>
</comment>
<dbReference type="PANTHER" id="PTHR11690">
    <property type="entry name" value="AMILORIDE-SENSITIVE SODIUM CHANNEL-RELATED"/>
    <property type="match status" value="1"/>
</dbReference>
<evidence type="ECO:0000256" key="7">
    <source>
        <dbReference type="ARBA" id="ARBA00023053"/>
    </source>
</evidence>
<keyword evidence="15" id="KW-1185">Reference proteome</keyword>
<evidence type="ECO:0000256" key="13">
    <source>
        <dbReference type="SAM" id="Phobius"/>
    </source>
</evidence>
<evidence type="ECO:0000256" key="2">
    <source>
        <dbReference type="ARBA" id="ARBA00007193"/>
    </source>
</evidence>
<keyword evidence="10 12" id="KW-0739">Sodium transport</keyword>
<evidence type="ECO:0000256" key="12">
    <source>
        <dbReference type="RuleBase" id="RU000679"/>
    </source>
</evidence>
<name>A0A834M6K8_RHYFE</name>
<accession>A0A834M6K8</accession>
<evidence type="ECO:0000256" key="3">
    <source>
        <dbReference type="ARBA" id="ARBA00022448"/>
    </source>
</evidence>
<dbReference type="InterPro" id="IPR001873">
    <property type="entry name" value="ENaC"/>
</dbReference>
<evidence type="ECO:0000256" key="11">
    <source>
        <dbReference type="ARBA" id="ARBA00023303"/>
    </source>
</evidence>
<dbReference type="Proteomes" id="UP000625711">
    <property type="component" value="Unassembled WGS sequence"/>
</dbReference>
<keyword evidence="5 12" id="KW-0812">Transmembrane</keyword>
<keyword evidence="6 13" id="KW-1133">Transmembrane helix</keyword>
<feature type="transmembrane region" description="Helical" evidence="13">
    <location>
        <begin position="39"/>
        <end position="56"/>
    </location>
</feature>
<keyword evidence="7" id="KW-0915">Sodium</keyword>
<organism evidence="14 15">
    <name type="scientific">Rhynchophorus ferrugineus</name>
    <name type="common">Red palm weevil</name>
    <name type="synonym">Curculio ferrugineus</name>
    <dbReference type="NCBI Taxonomy" id="354439"/>
    <lineage>
        <taxon>Eukaryota</taxon>
        <taxon>Metazoa</taxon>
        <taxon>Ecdysozoa</taxon>
        <taxon>Arthropoda</taxon>
        <taxon>Hexapoda</taxon>
        <taxon>Insecta</taxon>
        <taxon>Pterygota</taxon>
        <taxon>Neoptera</taxon>
        <taxon>Endopterygota</taxon>
        <taxon>Coleoptera</taxon>
        <taxon>Polyphaga</taxon>
        <taxon>Cucujiformia</taxon>
        <taxon>Curculionidae</taxon>
        <taxon>Dryophthorinae</taxon>
        <taxon>Rhynchophorus</taxon>
    </lineage>
</organism>
<dbReference type="Pfam" id="PF00858">
    <property type="entry name" value="ASC"/>
    <property type="match status" value="1"/>
</dbReference>
<reference evidence="14" key="1">
    <citation type="submission" date="2020-08" db="EMBL/GenBank/DDBJ databases">
        <title>Genome sequencing and assembly of the red palm weevil Rhynchophorus ferrugineus.</title>
        <authorList>
            <person name="Dias G.B."/>
            <person name="Bergman C.M."/>
            <person name="Manee M."/>
        </authorList>
    </citation>
    <scope>NUCLEOTIDE SEQUENCE</scope>
    <source>
        <strain evidence="14">AA-2017</strain>
        <tissue evidence="14">Whole larva</tissue>
    </source>
</reference>
<gene>
    <name evidence="14" type="ORF">GWI33_019836</name>
</gene>